<name>A0A453KBN8_AEGTS</name>
<feature type="transmembrane region" description="Helical" evidence="1">
    <location>
        <begin position="46"/>
        <end position="65"/>
    </location>
</feature>
<reference evidence="3" key="4">
    <citation type="submission" date="2019-03" db="UniProtKB">
        <authorList>
            <consortium name="EnsemblPlants"/>
        </authorList>
    </citation>
    <scope>IDENTIFICATION</scope>
</reference>
<dbReference type="Gramene" id="AET5Gv20367000.5">
    <property type="protein sequence ID" value="AET5Gv20367000.5"/>
    <property type="gene ID" value="AET5Gv20367000"/>
</dbReference>
<dbReference type="InterPro" id="IPR001199">
    <property type="entry name" value="Cyt_B5-like_heme/steroid-bd"/>
</dbReference>
<organism evidence="3 4">
    <name type="scientific">Aegilops tauschii subsp. strangulata</name>
    <name type="common">Goatgrass</name>
    <dbReference type="NCBI Taxonomy" id="200361"/>
    <lineage>
        <taxon>Eukaryota</taxon>
        <taxon>Viridiplantae</taxon>
        <taxon>Streptophyta</taxon>
        <taxon>Embryophyta</taxon>
        <taxon>Tracheophyta</taxon>
        <taxon>Spermatophyta</taxon>
        <taxon>Magnoliopsida</taxon>
        <taxon>Liliopsida</taxon>
        <taxon>Poales</taxon>
        <taxon>Poaceae</taxon>
        <taxon>BOP clade</taxon>
        <taxon>Pooideae</taxon>
        <taxon>Triticodae</taxon>
        <taxon>Triticeae</taxon>
        <taxon>Triticinae</taxon>
        <taxon>Aegilops</taxon>
    </lineage>
</organism>
<keyword evidence="1" id="KW-0812">Transmembrane</keyword>
<proteinExistence type="predicted"/>
<dbReference type="EnsemblPlants" id="AET5Gv20367000.5">
    <property type="protein sequence ID" value="AET5Gv20367000.5"/>
    <property type="gene ID" value="AET5Gv20367000"/>
</dbReference>
<keyword evidence="1" id="KW-1133">Transmembrane helix</keyword>
<reference evidence="3" key="3">
    <citation type="journal article" date="2017" name="Nature">
        <title>Genome sequence of the progenitor of the wheat D genome Aegilops tauschii.</title>
        <authorList>
            <person name="Luo M.C."/>
            <person name="Gu Y.Q."/>
            <person name="Puiu D."/>
            <person name="Wang H."/>
            <person name="Twardziok S.O."/>
            <person name="Deal K.R."/>
            <person name="Huo N."/>
            <person name="Zhu T."/>
            <person name="Wang L."/>
            <person name="Wang Y."/>
            <person name="McGuire P.E."/>
            <person name="Liu S."/>
            <person name="Long H."/>
            <person name="Ramasamy R.K."/>
            <person name="Rodriguez J.C."/>
            <person name="Van S.L."/>
            <person name="Yuan L."/>
            <person name="Wang Z."/>
            <person name="Xia Z."/>
            <person name="Xiao L."/>
            <person name="Anderson O.D."/>
            <person name="Ouyang S."/>
            <person name="Liang Y."/>
            <person name="Zimin A.V."/>
            <person name="Pertea G."/>
            <person name="Qi P."/>
            <person name="Bennetzen J.L."/>
            <person name="Dai X."/>
            <person name="Dawson M.W."/>
            <person name="Muller H.G."/>
            <person name="Kugler K."/>
            <person name="Rivarola-Duarte L."/>
            <person name="Spannagl M."/>
            <person name="Mayer K.F.X."/>
            <person name="Lu F.H."/>
            <person name="Bevan M.W."/>
            <person name="Leroy P."/>
            <person name="Li P."/>
            <person name="You F.M."/>
            <person name="Sun Q."/>
            <person name="Liu Z."/>
            <person name="Lyons E."/>
            <person name="Wicker T."/>
            <person name="Salzberg S.L."/>
            <person name="Devos K.M."/>
            <person name="Dvorak J."/>
        </authorList>
    </citation>
    <scope>NUCLEOTIDE SEQUENCE [LARGE SCALE GENOMIC DNA]</scope>
    <source>
        <strain evidence="3">cv. AL8/78</strain>
    </source>
</reference>
<reference evidence="3" key="5">
    <citation type="journal article" date="2021" name="G3 (Bethesda)">
        <title>Aegilops tauschii genome assembly Aet v5.0 features greater sequence contiguity and improved annotation.</title>
        <authorList>
            <person name="Wang L."/>
            <person name="Zhu T."/>
            <person name="Rodriguez J.C."/>
            <person name="Deal K.R."/>
            <person name="Dubcovsky J."/>
            <person name="McGuire P.E."/>
            <person name="Lux T."/>
            <person name="Spannagl M."/>
            <person name="Mayer K.F.X."/>
            <person name="Baldrich P."/>
            <person name="Meyers B.C."/>
            <person name="Huo N."/>
            <person name="Gu Y.Q."/>
            <person name="Zhou H."/>
            <person name="Devos K.M."/>
            <person name="Bennetzen J.L."/>
            <person name="Unver T."/>
            <person name="Budak H."/>
            <person name="Gulick P.J."/>
            <person name="Galiba G."/>
            <person name="Kalapos B."/>
            <person name="Nelson D.R."/>
            <person name="Li P."/>
            <person name="You F.M."/>
            <person name="Luo M.C."/>
            <person name="Dvorak J."/>
        </authorList>
    </citation>
    <scope>NUCLEOTIDE SEQUENCE [LARGE SCALE GENOMIC DNA]</scope>
    <source>
        <strain evidence="3">cv. AL8/78</strain>
    </source>
</reference>
<dbReference type="Gene3D" id="3.10.120.10">
    <property type="entry name" value="Cytochrome b5-like heme/steroid binding domain"/>
    <property type="match status" value="1"/>
</dbReference>
<sequence>CESQSRINSARQRRSRRKMSKAALTLEEVSKHNTKDDCWLIIAGKVYARIFSPLVLLIVSLRLLLRQDSVFLSFSRRVAILVACSTTCPNRFAKAFG</sequence>
<evidence type="ECO:0000256" key="1">
    <source>
        <dbReference type="SAM" id="Phobius"/>
    </source>
</evidence>
<dbReference type="AlphaFoldDB" id="A0A453KBN8"/>
<feature type="domain" description="Cytochrome b5 heme-binding" evidence="2">
    <location>
        <begin position="25"/>
        <end position="47"/>
    </location>
</feature>
<keyword evidence="4" id="KW-1185">Reference proteome</keyword>
<evidence type="ECO:0000259" key="2">
    <source>
        <dbReference type="Pfam" id="PF00173"/>
    </source>
</evidence>
<evidence type="ECO:0000313" key="3">
    <source>
        <dbReference type="EnsemblPlants" id="AET5Gv20367000.5"/>
    </source>
</evidence>
<keyword evidence="1" id="KW-0472">Membrane</keyword>
<dbReference type="Pfam" id="PF00173">
    <property type="entry name" value="Cyt-b5"/>
    <property type="match status" value="1"/>
</dbReference>
<reference evidence="4" key="1">
    <citation type="journal article" date="2014" name="Science">
        <title>Ancient hybridizations among the ancestral genomes of bread wheat.</title>
        <authorList>
            <consortium name="International Wheat Genome Sequencing Consortium,"/>
            <person name="Marcussen T."/>
            <person name="Sandve S.R."/>
            <person name="Heier L."/>
            <person name="Spannagl M."/>
            <person name="Pfeifer M."/>
            <person name="Jakobsen K.S."/>
            <person name="Wulff B.B."/>
            <person name="Steuernagel B."/>
            <person name="Mayer K.F."/>
            <person name="Olsen O.A."/>
        </authorList>
    </citation>
    <scope>NUCLEOTIDE SEQUENCE [LARGE SCALE GENOMIC DNA]</scope>
    <source>
        <strain evidence="4">cv. AL8/78</strain>
    </source>
</reference>
<protein>
    <recommendedName>
        <fullName evidence="2">Cytochrome b5 heme-binding domain-containing protein</fullName>
    </recommendedName>
</protein>
<dbReference type="Proteomes" id="UP000015105">
    <property type="component" value="Chromosome 5D"/>
</dbReference>
<evidence type="ECO:0000313" key="4">
    <source>
        <dbReference type="Proteomes" id="UP000015105"/>
    </source>
</evidence>
<dbReference type="InterPro" id="IPR036400">
    <property type="entry name" value="Cyt_B5-like_heme/steroid_sf"/>
</dbReference>
<accession>A0A453KBN8</accession>
<reference evidence="4" key="2">
    <citation type="journal article" date="2017" name="Nat. Plants">
        <title>The Aegilops tauschii genome reveals multiple impacts of transposons.</title>
        <authorList>
            <person name="Zhao G."/>
            <person name="Zou C."/>
            <person name="Li K."/>
            <person name="Wang K."/>
            <person name="Li T."/>
            <person name="Gao L."/>
            <person name="Zhang X."/>
            <person name="Wang H."/>
            <person name="Yang Z."/>
            <person name="Liu X."/>
            <person name="Jiang W."/>
            <person name="Mao L."/>
            <person name="Kong X."/>
            <person name="Jiao Y."/>
            <person name="Jia J."/>
        </authorList>
    </citation>
    <scope>NUCLEOTIDE SEQUENCE [LARGE SCALE GENOMIC DNA]</scope>
    <source>
        <strain evidence="4">cv. AL8/78</strain>
    </source>
</reference>
<dbReference type="SUPFAM" id="SSF55856">
    <property type="entry name" value="Cytochrome b5-like heme/steroid binding domain"/>
    <property type="match status" value="1"/>
</dbReference>